<name>A0A6A6NX28_9PEZI</name>
<protein>
    <submittedName>
        <fullName evidence="1">Uncharacterized protein</fullName>
    </submittedName>
</protein>
<reference evidence="1" key="1">
    <citation type="journal article" date="2020" name="Stud. Mycol.">
        <title>101 Dothideomycetes genomes: a test case for predicting lifestyles and emergence of pathogens.</title>
        <authorList>
            <person name="Haridas S."/>
            <person name="Albert R."/>
            <person name="Binder M."/>
            <person name="Bloem J."/>
            <person name="Labutti K."/>
            <person name="Salamov A."/>
            <person name="Andreopoulos B."/>
            <person name="Baker S."/>
            <person name="Barry K."/>
            <person name="Bills G."/>
            <person name="Bluhm B."/>
            <person name="Cannon C."/>
            <person name="Castanera R."/>
            <person name="Culley D."/>
            <person name="Daum C."/>
            <person name="Ezra D."/>
            <person name="Gonzalez J."/>
            <person name="Henrissat B."/>
            <person name="Kuo A."/>
            <person name="Liang C."/>
            <person name="Lipzen A."/>
            <person name="Lutzoni F."/>
            <person name="Magnuson J."/>
            <person name="Mondo S."/>
            <person name="Nolan M."/>
            <person name="Ohm R."/>
            <person name="Pangilinan J."/>
            <person name="Park H.-J."/>
            <person name="Ramirez L."/>
            <person name="Alfaro M."/>
            <person name="Sun H."/>
            <person name="Tritt A."/>
            <person name="Yoshinaga Y."/>
            <person name="Zwiers L.-H."/>
            <person name="Turgeon B."/>
            <person name="Goodwin S."/>
            <person name="Spatafora J."/>
            <person name="Crous P."/>
            <person name="Grigoriev I."/>
        </authorList>
    </citation>
    <scope>NUCLEOTIDE SEQUENCE</scope>
    <source>
        <strain evidence="1">ATCC 16933</strain>
    </source>
</reference>
<sequence>MNADRFSLAVLLAQSLSSTATIRYVPFQTDLAQQHDSHPSSNSSKSLHTWLGLQICCHGLGEMVESRPVLAAWSMRGSLLRLNRSCPLHYRRDPGHPT</sequence>
<evidence type="ECO:0000313" key="1">
    <source>
        <dbReference type="EMBL" id="KAF2455813.1"/>
    </source>
</evidence>
<dbReference type="EMBL" id="MU001685">
    <property type="protein sequence ID" value="KAF2455813.1"/>
    <property type="molecule type" value="Genomic_DNA"/>
</dbReference>
<proteinExistence type="predicted"/>
<keyword evidence="2" id="KW-1185">Reference proteome</keyword>
<accession>A0A6A6NX28</accession>
<gene>
    <name evidence="1" type="ORF">BDY21DRAFT_61447</name>
</gene>
<dbReference type="Proteomes" id="UP000799766">
    <property type="component" value="Unassembled WGS sequence"/>
</dbReference>
<dbReference type="AlphaFoldDB" id="A0A6A6NX28"/>
<organism evidence="1 2">
    <name type="scientific">Lineolata rhizophorae</name>
    <dbReference type="NCBI Taxonomy" id="578093"/>
    <lineage>
        <taxon>Eukaryota</taxon>
        <taxon>Fungi</taxon>
        <taxon>Dikarya</taxon>
        <taxon>Ascomycota</taxon>
        <taxon>Pezizomycotina</taxon>
        <taxon>Dothideomycetes</taxon>
        <taxon>Dothideomycetes incertae sedis</taxon>
        <taxon>Lineolatales</taxon>
        <taxon>Lineolataceae</taxon>
        <taxon>Lineolata</taxon>
    </lineage>
</organism>
<evidence type="ECO:0000313" key="2">
    <source>
        <dbReference type="Proteomes" id="UP000799766"/>
    </source>
</evidence>